<gene>
    <name evidence="2" type="ORF">Q3M24_03790</name>
</gene>
<dbReference type="InterPro" id="IPR011600">
    <property type="entry name" value="Pept_C14_caspase"/>
</dbReference>
<dbReference type="EMBL" id="CP159373">
    <property type="protein sequence ID" value="XCN73888.1"/>
    <property type="molecule type" value="Genomic_DNA"/>
</dbReference>
<organism evidence="2">
    <name type="scientific">Candidatus Electrothrix aestuarii</name>
    <dbReference type="NCBI Taxonomy" id="3062594"/>
    <lineage>
        <taxon>Bacteria</taxon>
        <taxon>Pseudomonadati</taxon>
        <taxon>Thermodesulfobacteriota</taxon>
        <taxon>Desulfobulbia</taxon>
        <taxon>Desulfobulbales</taxon>
        <taxon>Desulfobulbaceae</taxon>
        <taxon>Candidatus Electrothrix</taxon>
    </lineage>
</organism>
<dbReference type="GO" id="GO:0006508">
    <property type="term" value="P:proteolysis"/>
    <property type="evidence" value="ECO:0007669"/>
    <property type="project" value="InterPro"/>
</dbReference>
<dbReference type="Gene3D" id="3.40.50.1460">
    <property type="match status" value="1"/>
</dbReference>
<dbReference type="AlphaFoldDB" id="A0AAU8LXQ6"/>
<evidence type="ECO:0000313" key="2">
    <source>
        <dbReference type="EMBL" id="XCN73888.1"/>
    </source>
</evidence>
<dbReference type="GO" id="GO:0004197">
    <property type="term" value="F:cysteine-type endopeptidase activity"/>
    <property type="evidence" value="ECO:0007669"/>
    <property type="project" value="InterPro"/>
</dbReference>
<dbReference type="Pfam" id="PF00656">
    <property type="entry name" value="Peptidase_C14"/>
    <property type="match status" value="1"/>
</dbReference>
<reference evidence="2" key="1">
    <citation type="journal article" date="2024" name="Syst. Appl. Microbiol.">
        <title>First single-strain enrichments of Electrothrix cable bacteria, description of E. aestuarii sp. nov. and E. rattekaaiensis sp. nov., and proposal of a cable bacteria taxonomy following the rules of the SeqCode.</title>
        <authorList>
            <person name="Plum-Jensen L.E."/>
            <person name="Schramm A."/>
            <person name="Marshall I.P.G."/>
        </authorList>
    </citation>
    <scope>NUCLEOTIDE SEQUENCE</scope>
    <source>
        <strain evidence="2">Rat1</strain>
    </source>
</reference>
<accession>A0AAU8LXQ6</accession>
<dbReference type="KEGG" id="eaj:Q3M24_03790"/>
<reference evidence="2" key="2">
    <citation type="submission" date="2024-06" db="EMBL/GenBank/DDBJ databases">
        <authorList>
            <person name="Plum-Jensen L.E."/>
            <person name="Schramm A."/>
            <person name="Marshall I.P.G."/>
        </authorList>
    </citation>
    <scope>NUCLEOTIDE SEQUENCE</scope>
    <source>
        <strain evidence="2">Rat1</strain>
    </source>
</reference>
<protein>
    <submittedName>
        <fullName evidence="2">Caspase family protein</fullName>
    </submittedName>
</protein>
<sequence>MKNEHYAVVIGLNDYPESGLAALKGPANDAEDFLAWLRDTQGGNVPEKNIQSLLSREVEKGTALIRPNQIEALFEDFVIKGVQGKVGERLYLFVAGHGFGDPGDMGTTALYAPNAQRMFPWHVAITDYVNWLQRHSVFDEIVLLMDCCRTINSYHDVKEPQYPTVKERPGAANVRYFYAFAVGRGQIARERGFEDGRNSGIFTKALLHALQTARPLEGKVTGQQIKNQIHNSIASFAGDAQIEPPEIRLDSANDITFLYRKSAQAMPVTVQLDSYQGDETLVLYDGNFQKIKEEKVNSSSQTLELEPGLYKIAVKNTGRQQIFEVPNNAGIIV</sequence>
<dbReference type="SUPFAM" id="SSF52129">
    <property type="entry name" value="Caspase-like"/>
    <property type="match status" value="1"/>
</dbReference>
<evidence type="ECO:0000259" key="1">
    <source>
        <dbReference type="Pfam" id="PF00656"/>
    </source>
</evidence>
<feature type="domain" description="Peptidase C14 caspase" evidence="1">
    <location>
        <begin position="6"/>
        <end position="215"/>
    </location>
</feature>
<dbReference type="InterPro" id="IPR029030">
    <property type="entry name" value="Caspase-like_dom_sf"/>
</dbReference>
<proteinExistence type="predicted"/>
<name>A0AAU8LXQ6_9BACT</name>